<reference evidence="2 3" key="1">
    <citation type="submission" date="2022-06" db="EMBL/GenBank/DDBJ databases">
        <authorList>
            <person name="Jeon C.O."/>
        </authorList>
    </citation>
    <scope>NUCLEOTIDE SEQUENCE [LARGE SCALE GENOMIC DNA]</scope>
    <source>
        <strain evidence="2 3">KCTC 13943</strain>
    </source>
</reference>
<keyword evidence="3" id="KW-1185">Reference proteome</keyword>
<dbReference type="Proteomes" id="UP001523262">
    <property type="component" value="Unassembled WGS sequence"/>
</dbReference>
<accession>A0ABT0WC81</accession>
<dbReference type="Gene3D" id="1.10.1660.10">
    <property type="match status" value="1"/>
</dbReference>
<sequence>MGLFSSSEVTVSGQRIYNEADIAKLQQILSLK</sequence>
<dbReference type="PROSITE" id="PS50937">
    <property type="entry name" value="HTH_MERR_2"/>
    <property type="match status" value="1"/>
</dbReference>
<feature type="domain" description="HTH merR-type" evidence="1">
    <location>
        <begin position="1"/>
        <end position="32"/>
    </location>
</feature>
<dbReference type="EMBL" id="JAMQCR010000001">
    <property type="protein sequence ID" value="MCM2533198.1"/>
    <property type="molecule type" value="Genomic_DNA"/>
</dbReference>
<name>A0ABT0WC81_9BACI</name>
<dbReference type="InterPro" id="IPR000551">
    <property type="entry name" value="MerR-type_HTH_dom"/>
</dbReference>
<organism evidence="2 3">
    <name type="scientific">Neobacillus pocheonensis</name>
    <dbReference type="NCBI Taxonomy" id="363869"/>
    <lineage>
        <taxon>Bacteria</taxon>
        <taxon>Bacillati</taxon>
        <taxon>Bacillota</taxon>
        <taxon>Bacilli</taxon>
        <taxon>Bacillales</taxon>
        <taxon>Bacillaceae</taxon>
        <taxon>Neobacillus</taxon>
    </lineage>
</organism>
<proteinExistence type="predicted"/>
<comment type="caution">
    <text evidence="2">The sequence shown here is derived from an EMBL/GenBank/DDBJ whole genome shotgun (WGS) entry which is preliminary data.</text>
</comment>
<protein>
    <recommendedName>
        <fullName evidence="1">HTH merR-type domain-containing protein</fullName>
    </recommendedName>
</protein>
<gene>
    <name evidence="2" type="ORF">NDK43_13310</name>
</gene>
<evidence type="ECO:0000313" key="2">
    <source>
        <dbReference type="EMBL" id="MCM2533198.1"/>
    </source>
</evidence>
<evidence type="ECO:0000259" key="1">
    <source>
        <dbReference type="PROSITE" id="PS50937"/>
    </source>
</evidence>
<evidence type="ECO:0000313" key="3">
    <source>
        <dbReference type="Proteomes" id="UP001523262"/>
    </source>
</evidence>